<reference evidence="9" key="1">
    <citation type="submission" date="2022-10" db="EMBL/GenBank/DDBJ databases">
        <title>Algoriphagus sp. a novel bacteria isolate from halophytes salicornia europaea.</title>
        <authorList>
            <person name="Peng Y."/>
            <person name="Jiang L."/>
            <person name="Lee J."/>
        </authorList>
    </citation>
    <scope>NUCLEOTIDE SEQUENCE</scope>
    <source>
        <strain evidence="9">TR-M5</strain>
    </source>
</reference>
<dbReference type="NCBIfam" id="TIGR04056">
    <property type="entry name" value="OMP_RagA_SusC"/>
    <property type="match status" value="1"/>
</dbReference>
<evidence type="ECO:0000313" key="9">
    <source>
        <dbReference type="EMBL" id="UZD22978.1"/>
    </source>
</evidence>
<gene>
    <name evidence="9" type="ORF">OM944_00485</name>
</gene>
<evidence type="ECO:0000256" key="7">
    <source>
        <dbReference type="PROSITE-ProRule" id="PRU01360"/>
    </source>
</evidence>
<evidence type="ECO:0000256" key="1">
    <source>
        <dbReference type="ARBA" id="ARBA00004571"/>
    </source>
</evidence>
<dbReference type="SUPFAM" id="SSF56935">
    <property type="entry name" value="Porins"/>
    <property type="match status" value="1"/>
</dbReference>
<comment type="subcellular location">
    <subcellularLocation>
        <location evidence="1 7">Cell outer membrane</location>
        <topology evidence="1 7">Multi-pass membrane protein</topology>
    </subcellularLocation>
</comment>
<dbReference type="Pfam" id="PF07715">
    <property type="entry name" value="Plug"/>
    <property type="match status" value="1"/>
</dbReference>
<protein>
    <submittedName>
        <fullName evidence="9">SusC/RagA family TonB-linked outer membrane protein</fullName>
    </submittedName>
</protein>
<keyword evidence="3 7" id="KW-1134">Transmembrane beta strand</keyword>
<dbReference type="Gene3D" id="2.40.170.20">
    <property type="entry name" value="TonB-dependent receptor, beta-barrel domain"/>
    <property type="match status" value="1"/>
</dbReference>
<keyword evidence="6 7" id="KW-0998">Cell outer membrane</keyword>
<dbReference type="InterPro" id="IPR023996">
    <property type="entry name" value="TonB-dep_OMP_SusC/RagA"/>
</dbReference>
<evidence type="ECO:0000313" key="10">
    <source>
        <dbReference type="Proteomes" id="UP001163156"/>
    </source>
</evidence>
<evidence type="ECO:0000256" key="3">
    <source>
        <dbReference type="ARBA" id="ARBA00022452"/>
    </source>
</evidence>
<sequence>MKRLLLIIYLIGLITGEVFARQNSPVQVEGKVSSLSQGLALPGVSVLVKGTAQGVVTETDGSFVLMMQSGNYTLVFSYIGYTSKEVNLTVPQDEPLEVFLEEDEIALASVEVVSTGLQELSSERSAGSFVQVDNTLVNRRISTNILDRLEDVTPGLVFNRDGIDREPGENISIRGKSTFLYDNQPLVVVDNLAYDGPIENINPNDVESITVLRDATAVSIWGARAGNGVIVIKTKRGSFDSPMRVGLNSNVTIGEAWDAFYTPKMDISDFIEVEQRLYNSGFYSSRYNSYDKQALSPWVEDQFALTNGELTEEGLMQRKAYYQGQDVREDLQKYFYRPSLSQQYALDINGGSSAYSYLFSLGYDHNEATQVERSRSRITLNAQQNWKFWGDKLGLSLGTYLIRNRAEDGFPNITNLYPYDRLVDENGKGLPVFQNYNVRFKEQAMQQGALDWNYIPLNEIGMSPGITDQNEIRINLGLDYKIWKGLTAQLNYQYWNSNQDNEKLNTVDSYFSRTQINLFTEFPADGELIRNIPEGSIYDYGSMLSESHNLRGQLNFQQNWEDTHELTALAGFEVKDFQSTLKNNRVYGYDAATGIPTAVNYQVLYPQLNTGYSAYIPYGDSFDGRINRFVSYFANAGYTFRQKYLLNASIRSDASNLYGVEANLKRVPLWSAGLGWIASEEKWMTASWLDYLKLKASYGFNGNTNPAATAYTTAMLFPASSNPWVNQPWLSVLSPPNPQARWEKIKIVNTGLEFELFDSKLRGSVEGYRKEGLDLFGEQPFYPSSGNAVVTRNYANTRTYGTDIELSSRLISGEFNWTVSAFYSYMKEKVTRYEQEPLVRNVASYGGGGSFAIPQPVVGKPLQYNFTYPFAGLDPQTGEPMGILDGEPSTDYSAILSQTALEDLEYHGSAIPTHFGAFRNNLSWKGWDFSVNVSYRMGYYFKRETIDYASLNRGGFQHADYSIRWQQPGDETITFIGSDPLVANNNRNTFEQNHSGHIRKGDHIRLQDIRLSYTVDRLAGIQRIQIYSYFNNLGILWKSAKDVRDPDYRNTQMPRTYSFGLTVDF</sequence>
<dbReference type="Gene3D" id="2.60.40.1120">
    <property type="entry name" value="Carboxypeptidase-like, regulatory domain"/>
    <property type="match status" value="1"/>
</dbReference>
<feature type="domain" description="TonB-dependent receptor plug" evidence="8">
    <location>
        <begin position="125"/>
        <end position="229"/>
    </location>
</feature>
<dbReference type="PROSITE" id="PS52016">
    <property type="entry name" value="TONB_DEPENDENT_REC_3"/>
    <property type="match status" value="1"/>
</dbReference>
<evidence type="ECO:0000259" key="8">
    <source>
        <dbReference type="Pfam" id="PF07715"/>
    </source>
</evidence>
<dbReference type="Gene3D" id="2.170.130.10">
    <property type="entry name" value="TonB-dependent receptor, plug domain"/>
    <property type="match status" value="1"/>
</dbReference>
<keyword evidence="10" id="KW-1185">Reference proteome</keyword>
<dbReference type="EMBL" id="CP110226">
    <property type="protein sequence ID" value="UZD22978.1"/>
    <property type="molecule type" value="Genomic_DNA"/>
</dbReference>
<dbReference type="Proteomes" id="UP001163156">
    <property type="component" value="Chromosome"/>
</dbReference>
<evidence type="ECO:0000256" key="4">
    <source>
        <dbReference type="ARBA" id="ARBA00022692"/>
    </source>
</evidence>
<evidence type="ECO:0000256" key="6">
    <source>
        <dbReference type="ARBA" id="ARBA00023237"/>
    </source>
</evidence>
<keyword evidence="5 7" id="KW-0472">Membrane</keyword>
<dbReference type="InterPro" id="IPR008969">
    <property type="entry name" value="CarboxyPept-like_regulatory"/>
</dbReference>
<evidence type="ECO:0000256" key="2">
    <source>
        <dbReference type="ARBA" id="ARBA00022448"/>
    </source>
</evidence>
<dbReference type="InterPro" id="IPR036942">
    <property type="entry name" value="Beta-barrel_TonB_sf"/>
</dbReference>
<keyword evidence="4 7" id="KW-0812">Transmembrane</keyword>
<dbReference type="InterPro" id="IPR012910">
    <property type="entry name" value="Plug_dom"/>
</dbReference>
<name>A0ABY6MIG5_9BACT</name>
<dbReference type="NCBIfam" id="TIGR04057">
    <property type="entry name" value="SusC_RagA_signa"/>
    <property type="match status" value="1"/>
</dbReference>
<dbReference type="Pfam" id="PF13715">
    <property type="entry name" value="CarbopepD_reg_2"/>
    <property type="match status" value="1"/>
</dbReference>
<dbReference type="InterPro" id="IPR023997">
    <property type="entry name" value="TonB-dep_OMP_SusC/RagA_CS"/>
</dbReference>
<keyword evidence="2 7" id="KW-0813">Transport</keyword>
<organism evidence="9 10">
    <name type="scientific">Algoriphagus halophytocola</name>
    <dbReference type="NCBI Taxonomy" id="2991499"/>
    <lineage>
        <taxon>Bacteria</taxon>
        <taxon>Pseudomonadati</taxon>
        <taxon>Bacteroidota</taxon>
        <taxon>Cytophagia</taxon>
        <taxon>Cytophagales</taxon>
        <taxon>Cyclobacteriaceae</taxon>
        <taxon>Algoriphagus</taxon>
    </lineage>
</organism>
<comment type="similarity">
    <text evidence="7">Belongs to the TonB-dependent receptor family.</text>
</comment>
<proteinExistence type="inferred from homology"/>
<accession>A0ABY6MIG5</accession>
<dbReference type="InterPro" id="IPR037066">
    <property type="entry name" value="Plug_dom_sf"/>
</dbReference>
<evidence type="ECO:0000256" key="5">
    <source>
        <dbReference type="ARBA" id="ARBA00023136"/>
    </source>
</evidence>
<dbReference type="InterPro" id="IPR039426">
    <property type="entry name" value="TonB-dep_rcpt-like"/>
</dbReference>
<dbReference type="SUPFAM" id="SSF49464">
    <property type="entry name" value="Carboxypeptidase regulatory domain-like"/>
    <property type="match status" value="1"/>
</dbReference>
<dbReference type="RefSeq" id="WP_264809503.1">
    <property type="nucleotide sequence ID" value="NZ_CP110226.1"/>
</dbReference>